<protein>
    <recommendedName>
        <fullName evidence="3">Tetratricopeptide repeat protein</fullName>
    </recommendedName>
</protein>
<keyword evidence="2" id="KW-1185">Reference proteome</keyword>
<dbReference type="Proteomes" id="UP001525566">
    <property type="component" value="Unassembled WGS sequence"/>
</dbReference>
<evidence type="ECO:0000313" key="1">
    <source>
        <dbReference type="EMBL" id="MCT2561519.1"/>
    </source>
</evidence>
<dbReference type="RefSeq" id="WP_259837660.1">
    <property type="nucleotide sequence ID" value="NZ_JAOAMU010000002.1"/>
</dbReference>
<accession>A0ABT2IRR1</accession>
<evidence type="ECO:0000313" key="2">
    <source>
        <dbReference type="Proteomes" id="UP001525566"/>
    </source>
</evidence>
<sequence>MKKLAVFIAILLSNIIWACGFYPYGESVRFCFLNPAHFPYGNYASFNYSSLGFSQNDAAAPSGEENEKLWNQYCGGNIDLNDINKVLDQYTYSDIKPDPRNTFLTYLHNQKDTEAIEYLKFAKNCEYFNTWQDDPWERNESTVTVKRNNLLQKAISLAGKTVNKDIRKRYAFLALRLAYYQKDFNIINTVYSRYFNVNKTENIVDIWALYFKAIAEENKALANVYFAKVFVKCPEKRFVTWQYFYSKISEKEVLKYAGNASDRAAVLLLYGIYNPERNLENLKKIYAEDKKNEGLGFLLLREMSKLEDWIFTPYYTLFDPSTRELSYWNGDVSESKSVQQVLERSETDREYAQKVLDFIKTVDFSKVKTPEVWTVAKAELLLMTRNYSGSINEIAKLKKILPSESPIHNDLDKLKVLNIFAAQEYGNAVIPEMTKGIILKNKTDKQFIFALGRELEYLGNTDDAALLYVSLEGSSRDWSSVFYKSVKNRNKTYGDFFSDYFDYFDAVYTPAQLKSFINKAQNLSTTGDSFYRNYHQLKPAQINMLYDLLGTKYIRENELQSALDIFSQLGEGYFDAQYNLWQREGKEYDTWAGKVFYRNPFYHLKYTPDFMEEKEKIKLSKITITQKLIEYIRRADDPKEKDQDYYYFLVANCYYNMTQYGNAWMMKRYALSSSGNFSIRDDNEEFNAVNKAKFYYGKALANAKTQKFKALCLRMQGRCENYRLDYEQDKNVDYLVQSDNYEEARLQKNRYYKDLEHHYKDEYSDLMSGCDFFTSYFKARR</sequence>
<reference evidence="1 2" key="1">
    <citation type="submission" date="2022-09" db="EMBL/GenBank/DDBJ databases">
        <title>Chryseobacterium oleae sp.nov., isolated from the inter-root soil of Pyrola calliantha H. Andr. in Tibet.</title>
        <authorList>
            <person name="Li Z."/>
        </authorList>
    </citation>
    <scope>NUCLEOTIDE SEQUENCE [LARGE SCALE GENOMIC DNA]</scope>
    <source>
        <strain evidence="2">pc1-10</strain>
    </source>
</reference>
<dbReference type="EMBL" id="JAOAMU010000002">
    <property type="protein sequence ID" value="MCT2561519.1"/>
    <property type="molecule type" value="Genomic_DNA"/>
</dbReference>
<proteinExistence type="predicted"/>
<evidence type="ECO:0008006" key="3">
    <source>
        <dbReference type="Google" id="ProtNLM"/>
    </source>
</evidence>
<organism evidence="1 2">
    <name type="scientific">Chryseobacterium herbae</name>
    <dbReference type="NCBI Taxonomy" id="2976476"/>
    <lineage>
        <taxon>Bacteria</taxon>
        <taxon>Pseudomonadati</taxon>
        <taxon>Bacteroidota</taxon>
        <taxon>Flavobacteriia</taxon>
        <taxon>Flavobacteriales</taxon>
        <taxon>Weeksellaceae</taxon>
        <taxon>Chryseobacterium group</taxon>
        <taxon>Chryseobacterium</taxon>
    </lineage>
</organism>
<gene>
    <name evidence="1" type="ORF">N0B48_06470</name>
</gene>
<name>A0ABT2IRR1_9FLAO</name>
<comment type="caution">
    <text evidence="1">The sequence shown here is derived from an EMBL/GenBank/DDBJ whole genome shotgun (WGS) entry which is preliminary data.</text>
</comment>